<proteinExistence type="predicted"/>
<protein>
    <submittedName>
        <fullName evidence="1">Uncharacterized protein</fullName>
    </submittedName>
</protein>
<reference evidence="1 2" key="1">
    <citation type="submission" date="2021-03" db="EMBL/GenBank/DDBJ databases">
        <title>Leishmania (Mundinia) martiniquensis Genome sequencing and assembly.</title>
        <authorList>
            <person name="Almutairi H."/>
            <person name="Gatherer D."/>
        </authorList>
    </citation>
    <scope>NUCLEOTIDE SEQUENCE [LARGE SCALE GENOMIC DNA]</scope>
    <source>
        <strain evidence="1">LSCM1</strain>
    </source>
</reference>
<name>A0A836HAX7_9TRYP</name>
<sequence length="176" mass="19688">MKPVLRAGPRKARKSVSFNSNRNKVRLIRVPPRSQNRKFWFTETQRIVKKGLNFEVEPDIMIEMNIECRLQLTTLARKPLAQSGRAPAANGIAGAAAASSAASAVKRSYIEVEETEPLLLPDSRKHDRWQCIGSVGAGEMVKVRVAMPPGCYRMRCIGGDIVQIFAQAWDIERELI</sequence>
<evidence type="ECO:0000313" key="2">
    <source>
        <dbReference type="Proteomes" id="UP000673552"/>
    </source>
</evidence>
<dbReference type="EMBL" id="JAFEUZ010000028">
    <property type="protein sequence ID" value="KAG5474326.1"/>
    <property type="molecule type" value="Genomic_DNA"/>
</dbReference>
<dbReference type="KEGG" id="lmat:92513170"/>
<comment type="caution">
    <text evidence="1">The sequence shown here is derived from an EMBL/GenBank/DDBJ whole genome shotgun (WGS) entry which is preliminary data.</text>
</comment>
<dbReference type="GeneID" id="92513170"/>
<organism evidence="1 2">
    <name type="scientific">Leishmania martiniquensis</name>
    <dbReference type="NCBI Taxonomy" id="1580590"/>
    <lineage>
        <taxon>Eukaryota</taxon>
        <taxon>Discoba</taxon>
        <taxon>Euglenozoa</taxon>
        <taxon>Kinetoplastea</taxon>
        <taxon>Metakinetoplastina</taxon>
        <taxon>Trypanosomatida</taxon>
        <taxon>Trypanosomatidae</taxon>
        <taxon>Leishmaniinae</taxon>
        <taxon>Leishmania</taxon>
    </lineage>
</organism>
<dbReference type="Proteomes" id="UP000673552">
    <property type="component" value="Chromosome 28"/>
</dbReference>
<dbReference type="AlphaFoldDB" id="A0A836HAX7"/>
<dbReference type="RefSeq" id="XP_067177268.1">
    <property type="nucleotide sequence ID" value="XM_067320658.1"/>
</dbReference>
<evidence type="ECO:0000313" key="1">
    <source>
        <dbReference type="EMBL" id="KAG5474326.1"/>
    </source>
</evidence>
<accession>A0A836HAX7</accession>
<gene>
    <name evidence="1" type="ORF">LSCM1_03106</name>
</gene>
<dbReference type="OrthoDB" id="270315at2759"/>
<keyword evidence="2" id="KW-1185">Reference proteome</keyword>